<name>A0A8J5N5X7_HOMAM</name>
<dbReference type="EMBL" id="JAHLQT010009549">
    <property type="protein sequence ID" value="KAG7173545.1"/>
    <property type="molecule type" value="Genomic_DNA"/>
</dbReference>
<dbReference type="Proteomes" id="UP000747542">
    <property type="component" value="Unassembled WGS sequence"/>
</dbReference>
<dbReference type="AlphaFoldDB" id="A0A8J5N5X7"/>
<sequence>MRCKFFTAVTSRPTFLLLASTALITLYCQAFTSTIILQGTAILTKLPHTVKTNRGPPNASQSYSTQDPFRDISQDVEQNFQTQGKNKENIVASAKTNFTTPAGRYKIELEDDDGSDYPVTKSGFTLQLIMQGVQRLHQVAVAYEKSFKHDPPAVTSDPTSTITNYDTQQRILPIQNFLKPSICDIKIHLAPCNCTRHLTSTLTSCPSQELEQSEIIAKINDTFGLSTCSDWATIRGNNQFVISFSLFGKFPSAYFNGAVSLMQRLKEVYPDWSVRFYHDLDLSDPVKRDWMCSLACKYQQLDFCSSENLPGGLGNIQHTTGTVWRLAVMGDPLVRRYIIRDTDSPILQREVDAVHEWLNSDKCFHLMRDNPAHSEAIMAGAWGGCDKWHPEAMARLRDLVFRWSNNKSTSSQDQSNVVLLLWPTFKKSHLAHDSYWCNTFPGSRPFPTKRENFTFVGMRSLREYYSEDSIKDPCPVQCRPAKHKDWIYC</sequence>
<organism evidence="1 2">
    <name type="scientific">Homarus americanus</name>
    <name type="common">American lobster</name>
    <dbReference type="NCBI Taxonomy" id="6706"/>
    <lineage>
        <taxon>Eukaryota</taxon>
        <taxon>Metazoa</taxon>
        <taxon>Ecdysozoa</taxon>
        <taxon>Arthropoda</taxon>
        <taxon>Crustacea</taxon>
        <taxon>Multicrustacea</taxon>
        <taxon>Malacostraca</taxon>
        <taxon>Eumalacostraca</taxon>
        <taxon>Eucarida</taxon>
        <taxon>Decapoda</taxon>
        <taxon>Pleocyemata</taxon>
        <taxon>Astacidea</taxon>
        <taxon>Nephropoidea</taxon>
        <taxon>Nephropidae</taxon>
        <taxon>Homarus</taxon>
    </lineage>
</organism>
<evidence type="ECO:0000313" key="2">
    <source>
        <dbReference type="Proteomes" id="UP000747542"/>
    </source>
</evidence>
<keyword evidence="2" id="KW-1185">Reference proteome</keyword>
<evidence type="ECO:0000313" key="1">
    <source>
        <dbReference type="EMBL" id="KAG7173545.1"/>
    </source>
</evidence>
<proteinExistence type="predicted"/>
<reference evidence="1" key="1">
    <citation type="journal article" date="2021" name="Sci. Adv.">
        <title>The American lobster genome reveals insights on longevity, neural, and immune adaptations.</title>
        <authorList>
            <person name="Polinski J.M."/>
            <person name="Zimin A.V."/>
            <person name="Clark K.F."/>
            <person name="Kohn A.B."/>
            <person name="Sadowski N."/>
            <person name="Timp W."/>
            <person name="Ptitsyn A."/>
            <person name="Khanna P."/>
            <person name="Romanova D.Y."/>
            <person name="Williams P."/>
            <person name="Greenwood S.J."/>
            <person name="Moroz L.L."/>
            <person name="Walt D.R."/>
            <person name="Bodnar A.G."/>
        </authorList>
    </citation>
    <scope>NUCLEOTIDE SEQUENCE</scope>
    <source>
        <strain evidence="1">GMGI-L3</strain>
    </source>
</reference>
<comment type="caution">
    <text evidence="1">The sequence shown here is derived from an EMBL/GenBank/DDBJ whole genome shotgun (WGS) entry which is preliminary data.</text>
</comment>
<dbReference type="OrthoDB" id="204305at2759"/>
<accession>A0A8J5N5X7</accession>
<gene>
    <name evidence="1" type="ORF">Hamer_G020175</name>
</gene>
<protein>
    <submittedName>
        <fullName evidence="1">Uncharacterized protein</fullName>
    </submittedName>
</protein>